<evidence type="ECO:0000313" key="9">
    <source>
        <dbReference type="Proteomes" id="UP000190797"/>
    </source>
</evidence>
<evidence type="ECO:0000313" key="8">
    <source>
        <dbReference type="EMBL" id="AQZ62382.1"/>
    </source>
</evidence>
<evidence type="ECO:0000259" key="7">
    <source>
        <dbReference type="PROSITE" id="PS50850"/>
    </source>
</evidence>
<dbReference type="PANTHER" id="PTHR23513">
    <property type="entry name" value="INTEGRAL MEMBRANE EFFLUX PROTEIN-RELATED"/>
    <property type="match status" value="1"/>
</dbReference>
<reference evidence="9" key="1">
    <citation type="journal article" date="2017" name="Med. Chem. Commun.">
        <title>Nonomuraea sp. ATCC 55076 harbours the largest actinomycete chromosome to date and the kistamicin biosynthetic gene cluster.</title>
        <authorList>
            <person name="Nazari B."/>
            <person name="Forneris C.C."/>
            <person name="Gibson M.I."/>
            <person name="Moon K."/>
            <person name="Schramma K.R."/>
            <person name="Seyedsayamdost M.R."/>
        </authorList>
    </citation>
    <scope>NUCLEOTIDE SEQUENCE [LARGE SCALE GENOMIC DNA]</scope>
    <source>
        <strain evidence="9">ATCC 55076</strain>
    </source>
</reference>
<feature type="transmembrane region" description="Helical" evidence="6">
    <location>
        <begin position="256"/>
        <end position="275"/>
    </location>
</feature>
<dbReference type="CDD" id="cd06173">
    <property type="entry name" value="MFS_MefA_like"/>
    <property type="match status" value="1"/>
</dbReference>
<keyword evidence="5 6" id="KW-0472">Membrane</keyword>
<dbReference type="GO" id="GO:0022857">
    <property type="term" value="F:transmembrane transporter activity"/>
    <property type="evidence" value="ECO:0007669"/>
    <property type="project" value="InterPro"/>
</dbReference>
<keyword evidence="2" id="KW-1003">Cell membrane</keyword>
<feature type="transmembrane region" description="Helical" evidence="6">
    <location>
        <begin position="104"/>
        <end position="126"/>
    </location>
</feature>
<organism evidence="8 9">
    <name type="scientific">[Actinomadura] parvosata subsp. kistnae</name>
    <dbReference type="NCBI Taxonomy" id="1909395"/>
    <lineage>
        <taxon>Bacteria</taxon>
        <taxon>Bacillati</taxon>
        <taxon>Actinomycetota</taxon>
        <taxon>Actinomycetes</taxon>
        <taxon>Streptosporangiales</taxon>
        <taxon>Streptosporangiaceae</taxon>
        <taxon>Nonomuraea</taxon>
    </lineage>
</organism>
<dbReference type="RefSeq" id="WP_186403926.1">
    <property type="nucleotide sequence ID" value="NZ_CP017717.1"/>
</dbReference>
<evidence type="ECO:0000256" key="2">
    <source>
        <dbReference type="ARBA" id="ARBA00022475"/>
    </source>
</evidence>
<proteinExistence type="predicted"/>
<evidence type="ECO:0000256" key="6">
    <source>
        <dbReference type="SAM" id="Phobius"/>
    </source>
</evidence>
<comment type="subcellular location">
    <subcellularLocation>
        <location evidence="1">Cell membrane</location>
        <topology evidence="1">Multi-pass membrane protein</topology>
    </subcellularLocation>
</comment>
<dbReference type="AlphaFoldDB" id="A0A1U9ZWS2"/>
<feature type="domain" description="Major facilitator superfamily (MFS) profile" evidence="7">
    <location>
        <begin position="1"/>
        <end position="402"/>
    </location>
</feature>
<evidence type="ECO:0000256" key="3">
    <source>
        <dbReference type="ARBA" id="ARBA00022692"/>
    </source>
</evidence>
<dbReference type="SUPFAM" id="SSF103473">
    <property type="entry name" value="MFS general substrate transporter"/>
    <property type="match status" value="1"/>
</dbReference>
<dbReference type="Pfam" id="PF07690">
    <property type="entry name" value="MFS_1"/>
    <property type="match status" value="1"/>
</dbReference>
<feature type="transmembrane region" description="Helical" evidence="6">
    <location>
        <begin position="353"/>
        <end position="372"/>
    </location>
</feature>
<accession>A0A1U9ZWS2</accession>
<dbReference type="InterPro" id="IPR036259">
    <property type="entry name" value="MFS_trans_sf"/>
</dbReference>
<dbReference type="InterPro" id="IPR011701">
    <property type="entry name" value="MFS"/>
</dbReference>
<feature type="transmembrane region" description="Helical" evidence="6">
    <location>
        <begin position="311"/>
        <end position="332"/>
    </location>
</feature>
<keyword evidence="9" id="KW-1185">Reference proteome</keyword>
<feature type="transmembrane region" description="Helical" evidence="6">
    <location>
        <begin position="46"/>
        <end position="67"/>
    </location>
</feature>
<feature type="transmembrane region" description="Helical" evidence="6">
    <location>
        <begin position="378"/>
        <end position="398"/>
    </location>
</feature>
<keyword evidence="4 6" id="KW-1133">Transmembrane helix</keyword>
<feature type="transmembrane region" description="Helical" evidence="6">
    <location>
        <begin position="165"/>
        <end position="188"/>
    </location>
</feature>
<dbReference type="InterPro" id="IPR020846">
    <property type="entry name" value="MFS_dom"/>
</dbReference>
<evidence type="ECO:0000256" key="1">
    <source>
        <dbReference type="ARBA" id="ARBA00004651"/>
    </source>
</evidence>
<evidence type="ECO:0000256" key="5">
    <source>
        <dbReference type="ARBA" id="ARBA00023136"/>
    </source>
</evidence>
<feature type="transmembrane region" description="Helical" evidence="6">
    <location>
        <begin position="287"/>
        <end position="305"/>
    </location>
</feature>
<dbReference type="Proteomes" id="UP000190797">
    <property type="component" value="Chromosome"/>
</dbReference>
<evidence type="ECO:0000256" key="4">
    <source>
        <dbReference type="ARBA" id="ARBA00022989"/>
    </source>
</evidence>
<dbReference type="Gene3D" id="1.20.1250.20">
    <property type="entry name" value="MFS general substrate transporter like domains"/>
    <property type="match status" value="1"/>
</dbReference>
<dbReference type="GO" id="GO:0005886">
    <property type="term" value="C:plasma membrane"/>
    <property type="evidence" value="ECO:0007669"/>
    <property type="project" value="UniProtKB-SubCell"/>
</dbReference>
<feature type="transmembrane region" description="Helical" evidence="6">
    <location>
        <begin position="224"/>
        <end position="244"/>
    </location>
</feature>
<gene>
    <name evidence="8" type="ORF">BKM31_13735</name>
</gene>
<name>A0A1U9ZWS2_9ACTN</name>
<dbReference type="PANTHER" id="PTHR23513:SF6">
    <property type="entry name" value="MAJOR FACILITATOR SUPERFAMILY ASSOCIATED DOMAIN-CONTAINING PROTEIN"/>
    <property type="match status" value="1"/>
</dbReference>
<keyword evidence="3 6" id="KW-0812">Transmembrane</keyword>
<protein>
    <recommendedName>
        <fullName evidence="7">Major facilitator superfamily (MFS) profile domain-containing protein</fullName>
    </recommendedName>
</protein>
<dbReference type="PROSITE" id="PS50850">
    <property type="entry name" value="MFS"/>
    <property type="match status" value="1"/>
</dbReference>
<feature type="transmembrane region" description="Helical" evidence="6">
    <location>
        <begin position="79"/>
        <end position="97"/>
    </location>
</feature>
<sequence length="418" mass="43455">MSGLWRHGDFLKLWGGETVSQFGAQITVLALPLTAIITLRATPEQLGVLTAMQFAPVLLITLFAGVWLDGHRKRPALTVANVGRAALLGLIPLLYLADLLSMPLLYAIAFLTGLLTAVFDVAYVVYLPSLVPKDQLVPANARLEATYSIASIGGPGVGGLLVQWLSAPISILANAVTYLVAALSVAAIRHREPPPAPPADRPSTWAEIKEGVASTLRDARLRPLLLGSAWFNLFEQVILTLYLLYGVRELHLSTSLLGVILGIGSVGALAGSIVADRAGRVLGVGRALVWSMIVSSAALGLVPAATGSPLVAGAVMTAGLFVYGLALAVFNVHSLSLRGVLVPPELLGRVTATYRFFVFGTIPLGGLLGGALGGLLGVRAAMAAAVAVLVAGSVAFAFSRIRSADEVFGTKEASCSVD</sequence>
<dbReference type="STRING" id="1909395.BKM31_13735"/>
<dbReference type="EMBL" id="CP017717">
    <property type="protein sequence ID" value="AQZ62382.1"/>
    <property type="molecule type" value="Genomic_DNA"/>
</dbReference>
<feature type="transmembrane region" description="Helical" evidence="6">
    <location>
        <begin position="20"/>
        <end position="39"/>
    </location>
</feature>
<dbReference type="KEGG" id="noa:BKM31_13735"/>